<proteinExistence type="inferred from homology"/>
<gene>
    <name evidence="3" type="ORF">PeribacterD1_0814</name>
</gene>
<dbReference type="AlphaFoldDB" id="A0A0S1SJV5"/>
<dbReference type="KEGG" id="prf:PeribacterA2_0813"/>
<dbReference type="Gene3D" id="3.40.50.720">
    <property type="entry name" value="NAD(P)-binding Rossmann-like Domain"/>
    <property type="match status" value="1"/>
</dbReference>
<dbReference type="PRINTS" id="PR00081">
    <property type="entry name" value="GDHRDH"/>
</dbReference>
<dbReference type="InterPro" id="IPR020904">
    <property type="entry name" value="Sc_DH/Rdtase_CS"/>
</dbReference>
<accession>A0A0S1SLT1</accession>
<evidence type="ECO:0000256" key="2">
    <source>
        <dbReference type="ARBA" id="ARBA00023002"/>
    </source>
</evidence>
<dbReference type="STRING" id="1735162.PeribacterB2_0815"/>
<evidence type="ECO:0000256" key="1">
    <source>
        <dbReference type="ARBA" id="ARBA00006484"/>
    </source>
</evidence>
<name>A0A0S1SJV5_9BACT</name>
<dbReference type="FunFam" id="3.40.50.720:FF:000084">
    <property type="entry name" value="Short-chain dehydrogenase reductase"/>
    <property type="match status" value="1"/>
</dbReference>
<dbReference type="EMBL" id="CP013065">
    <property type="protein sequence ID" value="ALM13483.1"/>
    <property type="molecule type" value="Genomic_DNA"/>
</dbReference>
<dbReference type="GO" id="GO:0006633">
    <property type="term" value="P:fatty acid biosynthetic process"/>
    <property type="evidence" value="ECO:0007669"/>
    <property type="project" value="TreeGrafter"/>
</dbReference>
<evidence type="ECO:0000313" key="3">
    <source>
        <dbReference type="EMBL" id="ALM13483.1"/>
    </source>
</evidence>
<accession>A0A0S1SU92</accession>
<reference evidence="4" key="1">
    <citation type="submission" date="2015-10" db="EMBL/GenBank/DDBJ databases">
        <title>Analysis of five complete genome sequences for members of the class Peribacteria in the recently recognized Peregrinibacteria bacterial phylum.</title>
        <authorList>
            <person name="Anantharaman K."/>
            <person name="Brown C.T."/>
            <person name="Burstein D."/>
            <person name="Castelle C.J."/>
            <person name="Probst A.J."/>
            <person name="Thomas B.C."/>
            <person name="Williams K.H."/>
            <person name="Banfield J.F."/>
        </authorList>
    </citation>
    <scope>NUCLEOTIDE SEQUENCE [LARGE SCALE GENOMIC DNA]</scope>
</reference>
<dbReference type="GO" id="GO:0048038">
    <property type="term" value="F:quinone binding"/>
    <property type="evidence" value="ECO:0007669"/>
    <property type="project" value="TreeGrafter"/>
</dbReference>
<dbReference type="PANTHER" id="PTHR42760">
    <property type="entry name" value="SHORT-CHAIN DEHYDROGENASES/REDUCTASES FAMILY MEMBER"/>
    <property type="match status" value="1"/>
</dbReference>
<comment type="similarity">
    <text evidence="1">Belongs to the short-chain dehydrogenases/reductases (SDR) family.</text>
</comment>
<organism evidence="3 4">
    <name type="scientific">Candidatus Peribacter riflensis</name>
    <dbReference type="NCBI Taxonomy" id="1735162"/>
    <lineage>
        <taxon>Bacteria</taxon>
        <taxon>Candidatus Peregrinibacteriota</taxon>
        <taxon>Candidatus Peribacteria</taxon>
        <taxon>Candidatus Peribacterales</taxon>
        <taxon>Candidatus Peribacteraceae</taxon>
        <taxon>Candidatus Peribacter</taxon>
    </lineage>
</organism>
<protein>
    <submittedName>
        <fullName evidence="3">3-oxoacyl-[acyl-carrier protein] reductase</fullName>
    </submittedName>
</protein>
<reference evidence="3 4" key="2">
    <citation type="journal article" date="2016" name="PeerJ">
        <title>Analysis of five complete genome sequences for members of the class Peribacteria in the recently recognized Peregrinibacteria bacterial phylum.</title>
        <authorList>
            <person name="Anantharaman K."/>
            <person name="Brown C.T."/>
            <person name="Burstein D."/>
            <person name="Castelle C.J."/>
            <person name="Probst A.J."/>
            <person name="Thomas B.C."/>
            <person name="Williams K.H."/>
            <person name="Banfield J.F."/>
        </authorList>
    </citation>
    <scope>NUCLEOTIDE SEQUENCE [LARGE SCALE GENOMIC DNA]</scope>
    <source>
        <strain evidence="3">RIFOXYD1_FULL_PER-ii_59_16</strain>
    </source>
</reference>
<dbReference type="PANTHER" id="PTHR42760:SF133">
    <property type="entry name" value="3-OXOACYL-[ACYL-CARRIER-PROTEIN] REDUCTASE"/>
    <property type="match status" value="1"/>
</dbReference>
<sequence length="253" mass="26523">MFDLTGKVALVTGAMRGMGKADAIALAGQGATVIVTDIDLKACEEVVKEITAAGGKAAAFALNVTDKKQMDGVFDAVIKQYKKLDILVNNAGIFKPKPALELTEEEWQQTIDINLKGYFLCAQRAAKEMVKQKYGRIINIASIASGQVGVGFMGSAHYSATKGGVIGMTETMALEWGPLGITVNAIGPGAIDTPMVAGIKSSPEAMKMITNRVPLKRMGTPEEIAAAVVFLASDEASYVNGATLFVDGGYLAA</sequence>
<dbReference type="Pfam" id="PF13561">
    <property type="entry name" value="adh_short_C2"/>
    <property type="match status" value="1"/>
</dbReference>
<accession>A0A0S1SSW4</accession>
<dbReference type="NCBIfam" id="NF009466">
    <property type="entry name" value="PRK12826.1-2"/>
    <property type="match status" value="1"/>
</dbReference>
<dbReference type="GO" id="GO:0016616">
    <property type="term" value="F:oxidoreductase activity, acting on the CH-OH group of donors, NAD or NADP as acceptor"/>
    <property type="evidence" value="ECO:0007669"/>
    <property type="project" value="TreeGrafter"/>
</dbReference>
<accession>A0A0S1SVR0</accession>
<dbReference type="NCBIfam" id="NF005559">
    <property type="entry name" value="PRK07231.1"/>
    <property type="match status" value="1"/>
</dbReference>
<dbReference type="InterPro" id="IPR036291">
    <property type="entry name" value="NAD(P)-bd_dom_sf"/>
</dbReference>
<evidence type="ECO:0000313" key="4">
    <source>
        <dbReference type="Proteomes" id="UP000069135"/>
    </source>
</evidence>
<dbReference type="PROSITE" id="PS00061">
    <property type="entry name" value="ADH_SHORT"/>
    <property type="match status" value="1"/>
</dbReference>
<dbReference type="Proteomes" id="UP000069135">
    <property type="component" value="Chromosome"/>
</dbReference>
<dbReference type="InterPro" id="IPR002347">
    <property type="entry name" value="SDR_fam"/>
</dbReference>
<accession>A0A0S1SJV5</accession>
<dbReference type="SUPFAM" id="SSF51735">
    <property type="entry name" value="NAD(P)-binding Rossmann-fold domains"/>
    <property type="match status" value="1"/>
</dbReference>
<keyword evidence="2" id="KW-0560">Oxidoreductase</keyword>
<dbReference type="PRINTS" id="PR00080">
    <property type="entry name" value="SDRFAMILY"/>
</dbReference>